<organism evidence="1 2">
    <name type="scientific">Variovorax humicola</name>
    <dbReference type="NCBI Taxonomy" id="1769758"/>
    <lineage>
        <taxon>Bacteria</taxon>
        <taxon>Pseudomonadati</taxon>
        <taxon>Pseudomonadota</taxon>
        <taxon>Betaproteobacteria</taxon>
        <taxon>Burkholderiales</taxon>
        <taxon>Comamonadaceae</taxon>
        <taxon>Variovorax</taxon>
    </lineage>
</organism>
<sequence length="65" mass="7542">MALLRHCLREVRVMQHDWNVPADAWPEADLRGFAWAAIRPNLARQPLSRPQELHRIRPDAHRAAG</sequence>
<proteinExistence type="predicted"/>
<protein>
    <submittedName>
        <fullName evidence="1">Uncharacterized protein</fullName>
    </submittedName>
</protein>
<accession>A0ABU8VXQ4</accession>
<dbReference type="RefSeq" id="WP_340363634.1">
    <property type="nucleotide sequence ID" value="NZ_JBBKZV010000005.1"/>
</dbReference>
<dbReference type="Proteomes" id="UP001363010">
    <property type="component" value="Unassembled WGS sequence"/>
</dbReference>
<reference evidence="1 2" key="1">
    <citation type="submission" date="2024-03" db="EMBL/GenBank/DDBJ databases">
        <title>Novel species of the genus Variovorax.</title>
        <authorList>
            <person name="Liu Q."/>
            <person name="Xin Y.-H."/>
        </authorList>
    </citation>
    <scope>NUCLEOTIDE SEQUENCE [LARGE SCALE GENOMIC DNA]</scope>
    <source>
        <strain evidence="1 2">KACC 18501</strain>
    </source>
</reference>
<keyword evidence="2" id="KW-1185">Reference proteome</keyword>
<dbReference type="EMBL" id="JBBKZV010000005">
    <property type="protein sequence ID" value="MEJ8822590.1"/>
    <property type="molecule type" value="Genomic_DNA"/>
</dbReference>
<evidence type="ECO:0000313" key="1">
    <source>
        <dbReference type="EMBL" id="MEJ8822590.1"/>
    </source>
</evidence>
<comment type="caution">
    <text evidence="1">The sequence shown here is derived from an EMBL/GenBank/DDBJ whole genome shotgun (WGS) entry which is preliminary data.</text>
</comment>
<gene>
    <name evidence="1" type="ORF">WKW80_11185</name>
</gene>
<name>A0ABU8VXQ4_9BURK</name>
<evidence type="ECO:0000313" key="2">
    <source>
        <dbReference type="Proteomes" id="UP001363010"/>
    </source>
</evidence>